<comment type="caution">
    <text evidence="7">Lacks conserved residue(s) required for the propagation of feature annotation.</text>
</comment>
<dbReference type="GO" id="GO:0016020">
    <property type="term" value="C:membrane"/>
    <property type="evidence" value="ECO:0007669"/>
    <property type="project" value="UniProtKB-SubCell"/>
</dbReference>
<dbReference type="InterPro" id="IPR036392">
    <property type="entry name" value="PLAT/LH2_dom_sf"/>
</dbReference>
<dbReference type="InterPro" id="IPR046791">
    <property type="entry name" value="Polycystin_dom"/>
</dbReference>
<evidence type="ECO:0000256" key="7">
    <source>
        <dbReference type="PROSITE-ProRule" id="PRU00152"/>
    </source>
</evidence>
<feature type="transmembrane region" description="Helical" evidence="10">
    <location>
        <begin position="2790"/>
        <end position="2811"/>
    </location>
</feature>
<evidence type="ECO:0000256" key="6">
    <source>
        <dbReference type="ARBA" id="ARBA00023136"/>
    </source>
</evidence>
<keyword evidence="14" id="KW-1185">Reference proteome</keyword>
<evidence type="ECO:0000256" key="4">
    <source>
        <dbReference type="ARBA" id="ARBA00022729"/>
    </source>
</evidence>
<evidence type="ECO:0000256" key="11">
    <source>
        <dbReference type="SAM" id="SignalP"/>
    </source>
</evidence>
<dbReference type="GO" id="GO:0005262">
    <property type="term" value="F:calcium channel activity"/>
    <property type="evidence" value="ECO:0007669"/>
    <property type="project" value="TreeGrafter"/>
</dbReference>
<comment type="subcellular location">
    <subcellularLocation>
        <location evidence="1">Membrane</location>
        <topology evidence="1">Multi-pass membrane protein</topology>
    </subcellularLocation>
</comment>
<evidence type="ECO:0000256" key="10">
    <source>
        <dbReference type="SAM" id="Phobius"/>
    </source>
</evidence>
<feature type="region of interest" description="Disordered" evidence="9">
    <location>
        <begin position="3002"/>
        <end position="3092"/>
    </location>
</feature>
<feature type="transmembrane region" description="Helical" evidence="10">
    <location>
        <begin position="2901"/>
        <end position="2924"/>
    </location>
</feature>
<keyword evidence="8" id="KW-0175">Coiled coil</keyword>
<feature type="transmembrane region" description="Helical" evidence="10">
    <location>
        <begin position="2096"/>
        <end position="2117"/>
    </location>
</feature>
<evidence type="ECO:0000256" key="3">
    <source>
        <dbReference type="ARBA" id="ARBA00022692"/>
    </source>
</evidence>
<dbReference type="PANTHER" id="PTHR10877:SF150">
    <property type="entry name" value="REJ DOMAIN-CONTAINING PROTEIN"/>
    <property type="match status" value="1"/>
</dbReference>
<feature type="transmembrane region" description="Helical" evidence="10">
    <location>
        <begin position="2248"/>
        <end position="2270"/>
    </location>
</feature>
<evidence type="ECO:0000256" key="8">
    <source>
        <dbReference type="SAM" id="Coils"/>
    </source>
</evidence>
<dbReference type="InterPro" id="IPR001024">
    <property type="entry name" value="PLAT/LH2_dom"/>
</dbReference>
<feature type="compositionally biased region" description="Basic and acidic residues" evidence="9">
    <location>
        <begin position="3053"/>
        <end position="3071"/>
    </location>
</feature>
<evidence type="ECO:0000313" key="14">
    <source>
        <dbReference type="Proteomes" id="UP000594262"/>
    </source>
</evidence>
<feature type="transmembrane region" description="Helical" evidence="10">
    <location>
        <begin position="2204"/>
        <end position="2228"/>
    </location>
</feature>
<feature type="transmembrane region" description="Helical" evidence="10">
    <location>
        <begin position="1886"/>
        <end position="1905"/>
    </location>
</feature>
<evidence type="ECO:0000256" key="1">
    <source>
        <dbReference type="ARBA" id="ARBA00004141"/>
    </source>
</evidence>
<dbReference type="InterPro" id="IPR000203">
    <property type="entry name" value="GPS"/>
</dbReference>
<evidence type="ECO:0000256" key="2">
    <source>
        <dbReference type="ARBA" id="ARBA00007200"/>
    </source>
</evidence>
<feature type="domain" description="PLAT" evidence="12">
    <location>
        <begin position="1932"/>
        <end position="2049"/>
    </location>
</feature>
<feature type="region of interest" description="Disordered" evidence="9">
    <location>
        <begin position="2280"/>
        <end position="2309"/>
    </location>
</feature>
<dbReference type="Pfam" id="PF20519">
    <property type="entry name" value="Polycystin_dom"/>
    <property type="match status" value="2"/>
</dbReference>
<dbReference type="GO" id="GO:0050982">
    <property type="term" value="P:detection of mechanical stimulus"/>
    <property type="evidence" value="ECO:0007669"/>
    <property type="project" value="TreeGrafter"/>
</dbReference>
<organism evidence="13 14">
    <name type="scientific">Clytia hemisphaerica</name>
    <dbReference type="NCBI Taxonomy" id="252671"/>
    <lineage>
        <taxon>Eukaryota</taxon>
        <taxon>Metazoa</taxon>
        <taxon>Cnidaria</taxon>
        <taxon>Hydrozoa</taxon>
        <taxon>Hydroidolina</taxon>
        <taxon>Leptothecata</taxon>
        <taxon>Obeliida</taxon>
        <taxon>Clytiidae</taxon>
        <taxon>Clytia</taxon>
    </lineage>
</organism>
<dbReference type="Pfam" id="PF01825">
    <property type="entry name" value="GPS"/>
    <property type="match status" value="1"/>
</dbReference>
<feature type="transmembrane region" description="Helical" evidence="10">
    <location>
        <begin position="2353"/>
        <end position="2373"/>
    </location>
</feature>
<dbReference type="Gene3D" id="2.60.220.50">
    <property type="match status" value="1"/>
</dbReference>
<feature type="transmembrane region" description="Helical" evidence="10">
    <location>
        <begin position="2137"/>
        <end position="2159"/>
    </location>
</feature>
<evidence type="ECO:0000256" key="9">
    <source>
        <dbReference type="SAM" id="MobiDB-lite"/>
    </source>
</evidence>
<feature type="compositionally biased region" description="Basic residues" evidence="9">
    <location>
        <begin position="2287"/>
        <end position="2296"/>
    </location>
</feature>
<reference evidence="13" key="1">
    <citation type="submission" date="2021-01" db="UniProtKB">
        <authorList>
            <consortium name="EnsemblMetazoa"/>
        </authorList>
    </citation>
    <scope>IDENTIFICATION</scope>
</reference>
<accession>A0A7M5WJ90</accession>
<dbReference type="Pfam" id="PF02010">
    <property type="entry name" value="REJ"/>
    <property type="match status" value="1"/>
</dbReference>
<dbReference type="GeneID" id="136810946"/>
<comment type="similarity">
    <text evidence="2">Belongs to the polycystin family.</text>
</comment>
<dbReference type="InterPro" id="IPR046338">
    <property type="entry name" value="GAIN_dom_sf"/>
</dbReference>
<evidence type="ECO:0000313" key="13">
    <source>
        <dbReference type="EnsemblMetazoa" id="CLYHEMP003892.1"/>
    </source>
</evidence>
<keyword evidence="6 10" id="KW-0472">Membrane</keyword>
<feature type="compositionally biased region" description="Polar residues" evidence="9">
    <location>
        <begin position="2549"/>
        <end position="2562"/>
    </location>
</feature>
<feature type="transmembrane region" description="Helical" evidence="10">
    <location>
        <begin position="2748"/>
        <end position="2770"/>
    </location>
</feature>
<keyword evidence="4 11" id="KW-0732">Signal</keyword>
<dbReference type="Pfam" id="PF01477">
    <property type="entry name" value="PLAT"/>
    <property type="match status" value="1"/>
</dbReference>
<dbReference type="OrthoDB" id="5964820at2759"/>
<feature type="transmembrane region" description="Helical" evidence="10">
    <location>
        <begin position="2832"/>
        <end position="2859"/>
    </location>
</feature>
<sequence length="3092" mass="349494">MKKLFVATIIALVLANKAQTASYFYEDFTSYINFEKNATDPFTFKMSFDESEHTYGPFDDHVVFIVEALAFGWTPVSVTFADSVSGEEIHNWLAFLDSDVFDLQVFPVSTDPTTAVGKAQVNLVFNKSDVVTAQTYVNDILPNCTIRYDGVTYFIPISLNQLSLGYNDHVGVPVQFSQTFSSPFDPTLDYQVFCGHLNVSGYFYHPMSPAYSIYDTDDYITFKEVVIFTGTDSFWIGIDYDILTMFKKGVMVNLGGTTNQTVVETDAQLNFDCSYGTNKISLTAHNILTNEFDIILKDNLAQRIYVVNSTLVKKVNEPVKWNNETNNYELAWSYESGVMMTVTVSGHEIGQPVVIAFIEEVADEIFFFVEVPDSSFEDVFVSSKNGEQDAPLFEELPVPFDLEELIPPSELTYYNCSTRRCPIEFTIYGIDENKTVCNISHNFLPQFNFSCHSIPDNRSAYVECFNETMVFTYKAYWRDHPIVNITCYHDIEKMNVWYQDGVELEVEPVELKFDHGEIQPDMTMNLHFEYIRLVKNVSQVRVLEVDFDRKKTVVHDITNITMFDFNSTVGHIPFTFVHGKSYRIWFELRNGVYIDVFAKTFTVPEISVTTLKKYHAVAHDFLIDGYYPYNISASMGDGFYRFNYTKWIWTYMGHVNETEDEILHIPSMPLVKDCYLLQVSVEGLNNLEMRSNQTMCTEIGINATMEFDFAVSLGVTSFFRSLVTREGTDSCLAIDVDGTLFANNMTACTMHGITQALGSATQLTFNQSQTQNGDAIDLAIAEHLFSAAGEYTIKMIAKNNVHDQVEEYEQSIISLDCRVPELTILGAGLQEDIQVTITRGQKHRIETQIEIDCSEKHYRNNFTMFTGYRLDQPIPFSSEIMTQSLELHSPPSAFEYGKYKICSTAYMLAEPRFKTIKCGYLEVIPSPLFIDVVGGNSVQAGTSRNYVVNTTLTYDPDEYRGLQFYFLCRDFNDPEFNLTYHNVSTHLEESRPGIVPITAANDNGGCYGTGPGKLKTVTVYDRMTRLSTSQMRVGKSVELSVCAYSSMPEDKPRFQCSKQTLTIIEGDPPNIYQLGIINHGVTVAHNDKHMVQGLCKEDESCKDNGRPIIWEWVLEKCAGEHAPCTNVSAADYTRMVETPRKGVYYGARRGEYDSDTWYRLYTYAYRTDTVYGVASSLFYVNSPPYNGTCRSAKDSYILLVGATELSCQYWTDANLPLTYSFYTVKNSVAKEFCRSYNPICNASLPAGNPMDDYKLTVFVNVKDSRGGLTTYPINVTVQPPPDIDASISDINGALSGEDSRLNVLQASGNIVEMTNDIYVFSSLINLAPDMPSNNTANMTTEEKHEIMDIGLNRIKLRDQLANFTMSINTSDIEQQNFLTGTMSGVLQKPNEVSPDLQNQVLSKAEDCMKSMSTNIGALDSAGQILAVTGVANMVQKSMAASSLMTNVQKGNDSDLMAMKSLGSGNTSALTGNVNKARSQIDGLQSMLGQTVLPGGDTVQIELDGLSLGVGKSLPGTTATSFGAGSVSINFNAKMLEDPNLSLQEQSEEFTEVKIVQMENPFGWDETSSKIKSKMTGINMAGKNGPKSVTGTPEPMELWIENHPLPVNESEIFEMKNNNDTKNYSSMSVEDNGEQWSYHVTEIRNESARIVIDLFNKTYCSSFTVYMRQDKQPTTEKYLMKWSLPNNETCKWKNESEHIGESINLLSDENQDEFECQLATNLIFISDKEGLDGDFHFGLHCIPWEIKIQKENLESSDIHGDGISRKRRSTIIDVDKVDTEYCVVIKPPPPTPAPTLGPGVMVPNDPVYTEASLNYTFDITKAKCLFWNETTETFGSDGCWVGSLTTPERTQCLCTHLTDFGGDVMVAPNPIDMGAVFEGLKNLGDNLGVLMVILTIFLVYILLCVWSRKKDRKDDIDKRLVTVDCTSGDESQQSLLLNIITGAGDGSGTTARVSCEIMGSKGKTGIIPLTYQDKSLFKTRSAVAIKVLLSQDIGDLETIRVFHDNSGKSPHWYLRSILITDIQTKKEYPFIYDSWLGVAETQNPTIDTTLKLADEKDMKKFHLVFATKISQGLLDGHIWFSIFLRPKRSSFTRVRRLSACLALLFLTMLTNAMFFGVGDNPANRKIVWLGEFKINFTGIMIGIQSSLIVIIPSVIIIEIFRRVAPKKEKKDKVENASEEFEDAEAIEASQENQTKEKEPFMFPNWFQYIGYFFVVASSGSSALLCFFYSMMWGPKKSNEWLASMFAGFFQSVLVIQPIKAVFVAILFAAICRKPVSERQPKEEELRRKPLKKDKKKYVSQSQKQLTDEELDEEIEERAGVDGLIDADEVPIIRPSDTFLERCRKARIREKMTGVVFKDICVYLIFLGLVAKLAYGEKDMHTYYFREDMMNMFQQSKYQNGPVFDLVSNHGYMYSWVRDTLVPSIFSGPWYNDEMPKYQGFIDNHQNYLVSIPRLRQSRVPLNSCPIPDDFASLINHCEKFYDMTDEETGTYQTSWKPLNKTNPETWSKRKRRDTSAVWIAQNPDSEVEMERSRRGRRNTDAGTGTSTTTPSQYQKMTTGSGRNKQLRRRKLMIQNNGGGSSNLPIYYVNPEALLPDGTVVSCKDRWEFFSSSELRGFPVPGRVTTYGGGGYVANLGYNEETSWTVLADLHSKNWFDKQTRAAFVEFTVYNANVNLFLTAFLYTETLPTGGAFPWADFKVFNGYRYSAKEGLQSLWAELVFICFITFFAIREIRKMIRFKKAYFTSFFNWIEVVLMPLYLIMFGLIVIRWLTTAENIKSFKHNPKDFVSFQYSAAADSALMAVIGIVCFLLNIKFLKLLQFAKLFFVTGQVIKAFAYPLTFFMIPFTLYFLLFCWCGHLGFGAQNENYQTIIRSIVTQFLHLLGATDFDGVRDASPIFGPMYYIAYAAFMMFIVFNIFMAIICEAIDEDYDEEFEKQAGDIQMVEFLTKKVKDIIGIEDVELELDADGEDLPEEKLKSTEKTMEDFDDTIERLYHLVDKMKVPETGVAEEDTESYGPAEQTSIEPFEMIDKVDDDDGVQASAKERPNSPYVPEATDERPKSPNESEANDERPNSPDGTEANDERPNSPDDLLLQ</sequence>
<protein>
    <recommendedName>
        <fullName evidence="12">PLAT domain-containing protein</fullName>
    </recommendedName>
</protein>
<dbReference type="Pfam" id="PF08016">
    <property type="entry name" value="PKD_channel"/>
    <property type="match status" value="1"/>
</dbReference>
<dbReference type="EnsemblMetazoa" id="CLYHEMT003892.1">
    <property type="protein sequence ID" value="CLYHEMP003892.1"/>
    <property type="gene ID" value="CLYHEMG003892"/>
</dbReference>
<name>A0A7M5WJ90_9CNID</name>
<dbReference type="Gene3D" id="1.10.287.70">
    <property type="match status" value="1"/>
</dbReference>
<dbReference type="Proteomes" id="UP000594262">
    <property type="component" value="Unplaced"/>
</dbReference>
<feature type="chain" id="PRO_5029869331" description="PLAT domain-containing protein" evidence="11">
    <location>
        <begin position="21"/>
        <end position="3092"/>
    </location>
</feature>
<keyword evidence="5 10" id="KW-1133">Transmembrane helix</keyword>
<feature type="compositionally biased region" description="Polar residues" evidence="9">
    <location>
        <begin position="2490"/>
        <end position="2504"/>
    </location>
</feature>
<feature type="compositionally biased region" description="Low complexity" evidence="9">
    <location>
        <begin position="2539"/>
        <end position="2548"/>
    </location>
</feature>
<dbReference type="SMART" id="SM00308">
    <property type="entry name" value="LH2"/>
    <property type="match status" value="1"/>
</dbReference>
<feature type="transmembrane region" description="Helical" evidence="10">
    <location>
        <begin position="2709"/>
        <end position="2728"/>
    </location>
</feature>
<feature type="signal peptide" evidence="11">
    <location>
        <begin position="1"/>
        <end position="20"/>
    </location>
</feature>
<dbReference type="PROSITE" id="PS50095">
    <property type="entry name" value="PLAT"/>
    <property type="match status" value="1"/>
</dbReference>
<dbReference type="InterPro" id="IPR051223">
    <property type="entry name" value="Polycystin"/>
</dbReference>
<dbReference type="Gene3D" id="2.60.60.20">
    <property type="entry name" value="PLAT/LH2 domain"/>
    <property type="match status" value="1"/>
</dbReference>
<keyword evidence="3 10" id="KW-0812">Transmembrane</keyword>
<dbReference type="InterPro" id="IPR013122">
    <property type="entry name" value="PKD1_2_channel"/>
</dbReference>
<feature type="region of interest" description="Disordered" evidence="9">
    <location>
        <begin position="2490"/>
        <end position="2564"/>
    </location>
</feature>
<evidence type="ECO:0000256" key="5">
    <source>
        <dbReference type="ARBA" id="ARBA00022989"/>
    </source>
</evidence>
<proteinExistence type="inferred from homology"/>
<feature type="coiled-coil region" evidence="8">
    <location>
        <begin position="2165"/>
        <end position="2192"/>
    </location>
</feature>
<dbReference type="RefSeq" id="XP_066923633.1">
    <property type="nucleotide sequence ID" value="XM_067067532.1"/>
</dbReference>
<dbReference type="SUPFAM" id="SSF49723">
    <property type="entry name" value="Lipase/lipooxygenase domain (PLAT/LH2 domain)"/>
    <property type="match status" value="1"/>
</dbReference>
<dbReference type="PANTHER" id="PTHR10877">
    <property type="entry name" value="POLYCYSTIN FAMILY MEMBER"/>
    <property type="match status" value="1"/>
</dbReference>
<dbReference type="SMART" id="SM00303">
    <property type="entry name" value="GPS"/>
    <property type="match status" value="1"/>
</dbReference>
<evidence type="ECO:0000259" key="12">
    <source>
        <dbReference type="PROSITE" id="PS50095"/>
    </source>
</evidence>
<dbReference type="InterPro" id="IPR002859">
    <property type="entry name" value="PKD/REJ-like"/>
</dbReference>